<dbReference type="Pfam" id="PF00877">
    <property type="entry name" value="NLPC_P60"/>
    <property type="match status" value="1"/>
</dbReference>
<keyword evidence="3" id="KW-0677">Repeat</keyword>
<dbReference type="EMBL" id="CP021062">
    <property type="protein sequence ID" value="ARP61486.1"/>
    <property type="molecule type" value="Genomic_DNA"/>
</dbReference>
<dbReference type="AlphaFoldDB" id="A0A1W6WY68"/>
<dbReference type="Gene3D" id="2.10.270.10">
    <property type="entry name" value="Cholin Binding"/>
    <property type="match status" value="4"/>
</dbReference>
<dbReference type="GO" id="GO:0008234">
    <property type="term" value="F:cysteine-type peptidase activity"/>
    <property type="evidence" value="ECO:0007669"/>
    <property type="project" value="UniProtKB-KW"/>
</dbReference>
<organism evidence="8 9">
    <name type="scientific">Bacillus thuringiensis</name>
    <dbReference type="NCBI Taxonomy" id="1428"/>
    <lineage>
        <taxon>Bacteria</taxon>
        <taxon>Bacillati</taxon>
        <taxon>Bacillota</taxon>
        <taxon>Bacilli</taxon>
        <taxon>Bacillales</taxon>
        <taxon>Bacillaceae</taxon>
        <taxon>Bacillus</taxon>
        <taxon>Bacillus cereus group</taxon>
    </lineage>
</organism>
<evidence type="ECO:0000256" key="3">
    <source>
        <dbReference type="ARBA" id="ARBA00022737"/>
    </source>
</evidence>
<dbReference type="SUPFAM" id="SSF69360">
    <property type="entry name" value="Cell wall binding repeat"/>
    <property type="match status" value="1"/>
</dbReference>
<feature type="repeat" description="Cell wall-binding" evidence="6">
    <location>
        <begin position="56"/>
        <end position="75"/>
    </location>
</feature>
<evidence type="ECO:0000313" key="9">
    <source>
        <dbReference type="Proteomes" id="UP000194143"/>
    </source>
</evidence>
<reference evidence="8 9" key="1">
    <citation type="submission" date="2017-04" db="EMBL/GenBank/DDBJ databases">
        <title>Complete Genome Sequence of Bacillus thuringiensis type Strain ATCC 10792.</title>
        <authorList>
            <person name="Oh D.-H."/>
            <person name="Park B.-J."/>
            <person name="Shuai W."/>
            <person name="Chelliah R."/>
        </authorList>
    </citation>
    <scope>NUCLEOTIDE SEQUENCE [LARGE SCALE GENOMIC DNA]</scope>
    <source>
        <strain evidence="8 9">ATCC 10792</strain>
        <plasmid evidence="8 9">poh1</plasmid>
    </source>
</reference>
<feature type="repeat" description="Cell wall-binding" evidence="6">
    <location>
        <begin position="152"/>
        <end position="171"/>
    </location>
</feature>
<dbReference type="GO" id="GO:0006508">
    <property type="term" value="P:proteolysis"/>
    <property type="evidence" value="ECO:0007669"/>
    <property type="project" value="UniProtKB-KW"/>
</dbReference>
<evidence type="ECO:0000256" key="6">
    <source>
        <dbReference type="PROSITE-ProRule" id="PRU00591"/>
    </source>
</evidence>
<proteinExistence type="inferred from homology"/>
<dbReference type="Pfam" id="PF19127">
    <property type="entry name" value="Choline_bind_3"/>
    <property type="match status" value="3"/>
</dbReference>
<evidence type="ECO:0000256" key="2">
    <source>
        <dbReference type="ARBA" id="ARBA00022670"/>
    </source>
</evidence>
<comment type="similarity">
    <text evidence="1">Belongs to the peptidase C40 family.</text>
</comment>
<protein>
    <recommendedName>
        <fullName evidence="7">NlpC/P60 domain-containing protein</fullName>
    </recommendedName>
</protein>
<dbReference type="InterPro" id="IPR000064">
    <property type="entry name" value="NLP_P60_dom"/>
</dbReference>
<dbReference type="Proteomes" id="UP000194143">
    <property type="component" value="Plasmid poh1"/>
</dbReference>
<name>A0A1W6WY68_BACTU</name>
<keyword evidence="9" id="KW-1185">Reference proteome</keyword>
<dbReference type="PANTHER" id="PTHR47053:SF1">
    <property type="entry name" value="MUREIN DD-ENDOPEPTIDASE MEPH-RELATED"/>
    <property type="match status" value="1"/>
</dbReference>
<dbReference type="InterPro" id="IPR051202">
    <property type="entry name" value="Peptidase_C40"/>
</dbReference>
<evidence type="ECO:0000256" key="5">
    <source>
        <dbReference type="ARBA" id="ARBA00022807"/>
    </source>
</evidence>
<geneLocation type="plasmid" evidence="8 9">
    <name>poh1</name>
</geneLocation>
<dbReference type="PROSITE" id="PS51170">
    <property type="entry name" value="CW"/>
    <property type="match status" value="4"/>
</dbReference>
<keyword evidence="5" id="KW-0788">Thiol protease</keyword>
<dbReference type="SUPFAM" id="SSF54001">
    <property type="entry name" value="Cysteine proteinases"/>
    <property type="match status" value="1"/>
</dbReference>
<dbReference type="Pfam" id="PF01473">
    <property type="entry name" value="Choline_bind_1"/>
    <property type="match status" value="3"/>
</dbReference>
<evidence type="ECO:0000256" key="4">
    <source>
        <dbReference type="ARBA" id="ARBA00022801"/>
    </source>
</evidence>
<sequence length="388" mass="43597">MKKQIAALTLATTIGLSIQPIVSSAETAQNMQATEQSGWVKDGNGTWFYFENGVKKTGWLKDNDRWYYLDANNGGSMKTGWVNVEGKYYYLDTDSDPNKIGVMKTGWLKDNDRWYYLDANNGGSMKTGWINVEGKYYYLDTDSDPNKIGVMKTGWLKDNDRWYYLDANNGGSMKTGWVNVEGKYYYLDTDSDPNKIGVMKTGWLKDNDRWYYLDANNGGSMKTGWFQEGDAWYYLDANQGGSMVTGQATIEGKTYTFAADGKWSESESSGIIDLALKQLGKPYVFGNSGPNSFDCSGFIYYVFKNNGYNIGRTSVAGYWGMVTKISNPQPGDLVFLQNTYKAGPSHMGIYLGNGEFIHAADERTGVTKGNVNSQYNREHFLGYGRFTK</sequence>
<evidence type="ECO:0000259" key="7">
    <source>
        <dbReference type="PROSITE" id="PS51935"/>
    </source>
</evidence>
<dbReference type="PANTHER" id="PTHR47053">
    <property type="entry name" value="MUREIN DD-ENDOPEPTIDASE MEPH-RELATED"/>
    <property type="match status" value="1"/>
</dbReference>
<gene>
    <name evidence="8" type="ORF">CAB88_31310</name>
</gene>
<accession>A0A1W6WY68</accession>
<keyword evidence="4" id="KW-0378">Hydrolase</keyword>
<feature type="repeat" description="Cell wall-binding" evidence="6">
    <location>
        <begin position="200"/>
        <end position="219"/>
    </location>
</feature>
<dbReference type="InterPro" id="IPR038765">
    <property type="entry name" value="Papain-like_cys_pep_sf"/>
</dbReference>
<feature type="repeat" description="Cell wall-binding" evidence="6">
    <location>
        <begin position="104"/>
        <end position="123"/>
    </location>
</feature>
<keyword evidence="8" id="KW-0614">Plasmid</keyword>
<dbReference type="Gene3D" id="3.90.1720.10">
    <property type="entry name" value="endopeptidase domain like (from Nostoc punctiforme)"/>
    <property type="match status" value="1"/>
</dbReference>
<feature type="domain" description="NlpC/P60" evidence="7">
    <location>
        <begin position="265"/>
        <end position="387"/>
    </location>
</feature>
<evidence type="ECO:0000256" key="1">
    <source>
        <dbReference type="ARBA" id="ARBA00007074"/>
    </source>
</evidence>
<dbReference type="InterPro" id="IPR018337">
    <property type="entry name" value="Cell_wall/Cho-bd_repeat"/>
</dbReference>
<dbReference type="PROSITE" id="PS51935">
    <property type="entry name" value="NLPC_P60"/>
    <property type="match status" value="1"/>
</dbReference>
<keyword evidence="2" id="KW-0645">Protease</keyword>
<dbReference type="RefSeq" id="WP_087976643.1">
    <property type="nucleotide sequence ID" value="NZ_CP021062.1"/>
</dbReference>
<evidence type="ECO:0000313" key="8">
    <source>
        <dbReference type="EMBL" id="ARP61486.1"/>
    </source>
</evidence>